<evidence type="ECO:0000256" key="3">
    <source>
        <dbReference type="ARBA" id="ARBA00006958"/>
    </source>
</evidence>
<keyword evidence="6" id="KW-0378">Hydrolase</keyword>
<evidence type="ECO:0000256" key="2">
    <source>
        <dbReference type="ARBA" id="ARBA00004123"/>
    </source>
</evidence>
<dbReference type="EMBL" id="OIVN01000300">
    <property type="protein sequence ID" value="SPC77890.1"/>
    <property type="molecule type" value="Genomic_DNA"/>
</dbReference>
<dbReference type="AlphaFoldDB" id="A0A2N9ET83"/>
<name>A0A2N9ET83_FAGSY</name>
<protein>
    <submittedName>
        <fullName evidence="11">Uncharacterized protein</fullName>
    </submittedName>
</protein>
<dbReference type="PANTHER" id="PTHR22930">
    <property type="match status" value="1"/>
</dbReference>
<reference evidence="11" key="1">
    <citation type="submission" date="2018-02" db="EMBL/GenBank/DDBJ databases">
        <authorList>
            <person name="Cohen D.B."/>
            <person name="Kent A.D."/>
        </authorList>
    </citation>
    <scope>NUCLEOTIDE SEQUENCE</scope>
</reference>
<evidence type="ECO:0000256" key="5">
    <source>
        <dbReference type="ARBA" id="ARBA00022723"/>
    </source>
</evidence>
<keyword evidence="5" id="KW-0479">Metal-binding</keyword>
<dbReference type="PANTHER" id="PTHR22930:SF228">
    <property type="entry name" value="PROTEIN ALP1-LIKE"/>
    <property type="match status" value="1"/>
</dbReference>
<dbReference type="GO" id="GO:0004518">
    <property type="term" value="F:nuclease activity"/>
    <property type="evidence" value="ECO:0007669"/>
    <property type="project" value="UniProtKB-KW"/>
</dbReference>
<comment type="similarity">
    <text evidence="3">Belongs to the HARBI1 family.</text>
</comment>
<feature type="region of interest" description="Disordered" evidence="8">
    <location>
        <begin position="330"/>
        <end position="362"/>
    </location>
</feature>
<dbReference type="InterPro" id="IPR045249">
    <property type="entry name" value="HARBI1-like"/>
</dbReference>
<dbReference type="Pfam" id="PF26138">
    <property type="entry name" value="DUF8040"/>
    <property type="match status" value="1"/>
</dbReference>
<comment type="cofactor">
    <cofactor evidence="1">
        <name>a divalent metal cation</name>
        <dbReference type="ChEBI" id="CHEBI:60240"/>
    </cofactor>
</comment>
<dbReference type="InterPro" id="IPR058353">
    <property type="entry name" value="DUF8040"/>
</dbReference>
<feature type="region of interest" description="Disordered" evidence="8">
    <location>
        <begin position="442"/>
        <end position="467"/>
    </location>
</feature>
<evidence type="ECO:0000256" key="8">
    <source>
        <dbReference type="SAM" id="MobiDB-lite"/>
    </source>
</evidence>
<dbReference type="GO" id="GO:0005634">
    <property type="term" value="C:nucleus"/>
    <property type="evidence" value="ECO:0007669"/>
    <property type="project" value="UniProtKB-SubCell"/>
</dbReference>
<evidence type="ECO:0000256" key="6">
    <source>
        <dbReference type="ARBA" id="ARBA00022801"/>
    </source>
</evidence>
<feature type="domain" description="DUF8040" evidence="10">
    <location>
        <begin position="1"/>
        <end position="45"/>
    </location>
</feature>
<evidence type="ECO:0000259" key="10">
    <source>
        <dbReference type="Pfam" id="PF26138"/>
    </source>
</evidence>
<evidence type="ECO:0000256" key="4">
    <source>
        <dbReference type="ARBA" id="ARBA00022722"/>
    </source>
</evidence>
<dbReference type="Pfam" id="PF13359">
    <property type="entry name" value="DDE_Tnp_4"/>
    <property type="match status" value="1"/>
</dbReference>
<dbReference type="GO" id="GO:0016787">
    <property type="term" value="F:hydrolase activity"/>
    <property type="evidence" value="ECO:0007669"/>
    <property type="project" value="UniProtKB-KW"/>
</dbReference>
<gene>
    <name evidence="11" type="ORF">FSB_LOCUS5772</name>
</gene>
<evidence type="ECO:0000256" key="1">
    <source>
        <dbReference type="ARBA" id="ARBA00001968"/>
    </source>
</evidence>
<keyword evidence="4" id="KW-0540">Nuclease</keyword>
<feature type="domain" description="DDE Tnp4" evidence="9">
    <location>
        <begin position="81"/>
        <end position="240"/>
    </location>
</feature>
<keyword evidence="7" id="KW-0539">Nucleus</keyword>
<evidence type="ECO:0000256" key="7">
    <source>
        <dbReference type="ARBA" id="ARBA00023242"/>
    </source>
</evidence>
<comment type="subcellular location">
    <subcellularLocation>
        <location evidence="2">Nucleus</location>
    </subcellularLocation>
</comment>
<proteinExistence type="inferred from homology"/>
<sequence length="852" mass="96938">MSIKEQVVIFLHTIRHNVRFRVVAGRFHRSVETIHRYFRVVLKGVFCLYKHVVRLPDNETHPDIRNNRRFYPYFKDCIGAIDGTHIRASVPIEIQGRFRGRKDGTTQNVLAAITFDLKFCYVLAGWEGSAHDSRVLDDALHRSRGLKIPEGKYYLGDAGYGNRTGILSPYRKVRYHLQEFSDHPPENAQELFNLRHSSLRTTIERGFGVLKKRFRVLGAEPFWSFETQVEVVLACCVLHNHIMGVDPDDPIMGDTTSEVDSQRIVHQTHQTRQETQEESREWNNKWDEISEAMWTDYVTNRNVATGSYAFSWGDEMPHNPIVELDGESNSAVKEKITDSSSSHSKGMSHRKRSRDAKEESNYSEIASQLKEIAIAFKNQGPVDANELYEAVMSTEGFAEEMLASAFDYMIQEEKVGRAFMAKAPKLEKALVGELFHQKYLPNGLSDREDRGNSTNETPSVSGSSKGDGSERLWIALSYLLIVDEEGLKKIRDQYQIPDDVVLRISDPDKRACSSKYDDVAFYEADFNAGLRFPLQPFIRELLDRLHLSPGGRLSNGGRVPLLLQTLPDSRVAREWKDDYVFVCEDNWEGLPWEEKDNSFFRVRRAWGTPPASVLKRPKLNQDGLNRVLRALHHKDHHYTNFIQPEVLALYSFGPEPNETVLSIHETNQKRMATTKLNKEKLKRMMEQKDTAPSLLPSVEVIEPVEIPSSSRVADKPPTLALDLSLALRRAKSAVTKEDMDEYVKLNTDVVKRAFAHSLMKGLTEAMVIANRRANQGRDRGINEGRGVEEDDGILWEGFGLAKNFKKQAKEKYPDLDFDVFQSYENDDSVALVDGGNDAAALADPQLVDDATN</sequence>
<organism evidence="11">
    <name type="scientific">Fagus sylvatica</name>
    <name type="common">Beechnut</name>
    <dbReference type="NCBI Taxonomy" id="28930"/>
    <lineage>
        <taxon>Eukaryota</taxon>
        <taxon>Viridiplantae</taxon>
        <taxon>Streptophyta</taxon>
        <taxon>Embryophyta</taxon>
        <taxon>Tracheophyta</taxon>
        <taxon>Spermatophyta</taxon>
        <taxon>Magnoliopsida</taxon>
        <taxon>eudicotyledons</taxon>
        <taxon>Gunneridae</taxon>
        <taxon>Pentapetalae</taxon>
        <taxon>rosids</taxon>
        <taxon>fabids</taxon>
        <taxon>Fagales</taxon>
        <taxon>Fagaceae</taxon>
        <taxon>Fagus</taxon>
    </lineage>
</organism>
<accession>A0A2N9ET83</accession>
<dbReference type="GO" id="GO:0046872">
    <property type="term" value="F:metal ion binding"/>
    <property type="evidence" value="ECO:0007669"/>
    <property type="project" value="UniProtKB-KW"/>
</dbReference>
<feature type="compositionally biased region" description="Polar residues" evidence="8">
    <location>
        <begin position="452"/>
        <end position="466"/>
    </location>
</feature>
<evidence type="ECO:0000259" key="9">
    <source>
        <dbReference type="Pfam" id="PF13359"/>
    </source>
</evidence>
<dbReference type="InterPro" id="IPR027806">
    <property type="entry name" value="HARBI1_dom"/>
</dbReference>
<evidence type="ECO:0000313" key="11">
    <source>
        <dbReference type="EMBL" id="SPC77890.1"/>
    </source>
</evidence>